<sequence length="712" mass="76941">MLAPMSDPADPSSAPSAAPGDFLVTPCLIMTGQLAAAQTETEIVAALAPAAELLGLTRLTPLWADHDGLRPLHGGDSPDPAALGLAHAALIHGEEQRASGLAAWPLARTGPAQGVLLAEGLAGSGAGPGPLLEVLATHCAAALDRVARLDTLCRRDEQLRQLAEYSPVGLVIGWPDGRIEEVNGTYLALLGYTREQFLAGEVGWPGLHPAGTAQGEIHTAVTEALRDGQSGPHVSSALTRTGQPVPLSVTLRRLGTPEQPQIVAYVRGLQAQAAEPALPEPVTSPGDLVRQGQQELDVRAEALMNQHAELAVRTRALDAFALLSRDLVLETDRYALVRRAQEITLDLLPPGYAVYYEPEGQLWRLKSQVGELGHPDLQGVVDAGLPLDSAQNLNLPWRTGQPLYQDTYDTDTDQLGELVRHIGATASLPVMLDGRPVGVFAVALFGQRRWSVTDRTVMETATFNLGLALDRARAIGEVATRTAELERSNAELERFAYVASHDLQAPLRAMTSFADLLAHRYGKTLNERGQLYLQQISENGVHMKRLVDDLLSFSRLHTGRLDTEACDFGALFDQLRLRLHDEIVALGAQVTRGPLPVVPGLAAQLDQLLQNLVQNGLKYHREGVPPTVEVSARREGREWIFAVKDNGIGIEPQHFERIFVIFQRLHGREQYEGTGIGLAICQKIVEGHGGRLWVESAPGEGSTFLFTLPAQQ</sequence>
<evidence type="ECO:0000259" key="7">
    <source>
        <dbReference type="PROSITE" id="PS50112"/>
    </source>
</evidence>
<dbReference type="CDD" id="cd00082">
    <property type="entry name" value="HisKA"/>
    <property type="match status" value="1"/>
</dbReference>
<dbReference type="InterPro" id="IPR003661">
    <property type="entry name" value="HisK_dim/P_dom"/>
</dbReference>
<evidence type="ECO:0000313" key="8">
    <source>
        <dbReference type="EMBL" id="AFD27099.1"/>
    </source>
</evidence>
<dbReference type="Proteomes" id="UP000007575">
    <property type="component" value="Plasmid P1"/>
</dbReference>
<name>H8H047_DEIGI</name>
<evidence type="ECO:0000259" key="6">
    <source>
        <dbReference type="PROSITE" id="PS50109"/>
    </source>
</evidence>
<evidence type="ECO:0000256" key="1">
    <source>
        <dbReference type="ARBA" id="ARBA00000085"/>
    </source>
</evidence>
<proteinExistence type="predicted"/>
<dbReference type="EMBL" id="CP002192">
    <property type="protein sequence ID" value="AFD27099.1"/>
    <property type="molecule type" value="Genomic_DNA"/>
</dbReference>
<evidence type="ECO:0000313" key="9">
    <source>
        <dbReference type="Proteomes" id="UP000007575"/>
    </source>
</evidence>
<comment type="catalytic activity">
    <reaction evidence="1">
        <text>ATP + protein L-histidine = ADP + protein N-phospho-L-histidine.</text>
        <dbReference type="EC" id="2.7.13.3"/>
    </reaction>
</comment>
<dbReference type="InterPro" id="IPR036890">
    <property type="entry name" value="HATPase_C_sf"/>
</dbReference>
<dbReference type="HOGENOM" id="CLU_013920_0_0_0"/>
<dbReference type="SMART" id="SM00388">
    <property type="entry name" value="HisKA"/>
    <property type="match status" value="1"/>
</dbReference>
<keyword evidence="4" id="KW-0808">Transferase</keyword>
<dbReference type="InterPro" id="IPR052162">
    <property type="entry name" value="Sensor_kinase/Photoreceptor"/>
</dbReference>
<keyword evidence="5 8" id="KW-0418">Kinase</keyword>
<dbReference type="CDD" id="cd16921">
    <property type="entry name" value="HATPase_FilI-like"/>
    <property type="match status" value="1"/>
</dbReference>
<dbReference type="InterPro" id="IPR004358">
    <property type="entry name" value="Sig_transdc_His_kin-like_C"/>
</dbReference>
<dbReference type="InterPro" id="IPR029016">
    <property type="entry name" value="GAF-like_dom_sf"/>
</dbReference>
<dbReference type="SUPFAM" id="SSF55874">
    <property type="entry name" value="ATPase domain of HSP90 chaperone/DNA topoisomerase II/histidine kinase"/>
    <property type="match status" value="1"/>
</dbReference>
<dbReference type="Pfam" id="PF00512">
    <property type="entry name" value="HisKA"/>
    <property type="match status" value="1"/>
</dbReference>
<dbReference type="FunFam" id="3.30.565.10:FF:000006">
    <property type="entry name" value="Sensor histidine kinase WalK"/>
    <property type="match status" value="1"/>
</dbReference>
<keyword evidence="8" id="KW-0614">Plasmid</keyword>
<dbReference type="NCBIfam" id="TIGR00229">
    <property type="entry name" value="sensory_box"/>
    <property type="match status" value="1"/>
</dbReference>
<dbReference type="Gene3D" id="3.30.450.20">
    <property type="entry name" value="PAS domain"/>
    <property type="match status" value="1"/>
</dbReference>
<dbReference type="PRINTS" id="PR00344">
    <property type="entry name" value="BCTRLSENSOR"/>
</dbReference>
<dbReference type="AlphaFoldDB" id="H8H047"/>
<geneLocation type="plasmid" evidence="8 9">
    <name>P1</name>
</geneLocation>
<dbReference type="Gene3D" id="3.30.565.10">
    <property type="entry name" value="Histidine kinase-like ATPase, C-terminal domain"/>
    <property type="match status" value="1"/>
</dbReference>
<evidence type="ECO:0000256" key="3">
    <source>
        <dbReference type="ARBA" id="ARBA00022553"/>
    </source>
</evidence>
<evidence type="ECO:0000256" key="2">
    <source>
        <dbReference type="ARBA" id="ARBA00012438"/>
    </source>
</evidence>
<dbReference type="PANTHER" id="PTHR43304:SF1">
    <property type="entry name" value="PAC DOMAIN-CONTAINING PROTEIN"/>
    <property type="match status" value="1"/>
</dbReference>
<dbReference type="InterPro" id="IPR005467">
    <property type="entry name" value="His_kinase_dom"/>
</dbReference>
<dbReference type="GO" id="GO:0000155">
    <property type="term" value="F:phosphorelay sensor kinase activity"/>
    <property type="evidence" value="ECO:0007669"/>
    <property type="project" value="InterPro"/>
</dbReference>
<feature type="domain" description="Histidine kinase" evidence="6">
    <location>
        <begin position="498"/>
        <end position="712"/>
    </location>
</feature>
<keyword evidence="9" id="KW-1185">Reference proteome</keyword>
<dbReference type="PROSITE" id="PS50109">
    <property type="entry name" value="HIS_KIN"/>
    <property type="match status" value="1"/>
</dbReference>
<dbReference type="SUPFAM" id="SSF55781">
    <property type="entry name" value="GAF domain-like"/>
    <property type="match status" value="1"/>
</dbReference>
<dbReference type="EC" id="2.7.13.3" evidence="2"/>
<feature type="domain" description="PAS" evidence="7">
    <location>
        <begin position="155"/>
        <end position="198"/>
    </location>
</feature>
<organism evidence="8 9">
    <name type="scientific">Deinococcus gobiensis (strain DSM 21396 / JCM 16679 / CGMCC 1.7299 / I-0)</name>
    <dbReference type="NCBI Taxonomy" id="745776"/>
    <lineage>
        <taxon>Bacteria</taxon>
        <taxon>Thermotogati</taxon>
        <taxon>Deinococcota</taxon>
        <taxon>Deinococci</taxon>
        <taxon>Deinococcales</taxon>
        <taxon>Deinococcaceae</taxon>
        <taxon>Deinococcus</taxon>
    </lineage>
</organism>
<dbReference type="InterPro" id="IPR036097">
    <property type="entry name" value="HisK_dim/P_sf"/>
</dbReference>
<evidence type="ECO:0000256" key="4">
    <source>
        <dbReference type="ARBA" id="ARBA00022679"/>
    </source>
</evidence>
<dbReference type="PATRIC" id="fig|745776.4.peg.3251"/>
<dbReference type="InterPro" id="IPR000014">
    <property type="entry name" value="PAS"/>
</dbReference>
<dbReference type="PROSITE" id="PS50112">
    <property type="entry name" value="PAS"/>
    <property type="match status" value="1"/>
</dbReference>
<accession>H8H047</accession>
<protein>
    <recommendedName>
        <fullName evidence="2">histidine kinase</fullName>
        <ecNumber evidence="2">2.7.13.3</ecNumber>
    </recommendedName>
</protein>
<reference evidence="8 9" key="1">
    <citation type="journal article" date="2012" name="PLoS ONE">
        <title>Genome sequence and transcriptome analysis of the radioresistant bacterium Deinococcus gobiensis: insights into the extreme environmental adaptations.</title>
        <authorList>
            <person name="Yuan M."/>
            <person name="Chen M."/>
            <person name="Zhang W."/>
            <person name="Lu W."/>
            <person name="Wang J."/>
            <person name="Yang M."/>
            <person name="Zhao P."/>
            <person name="Tang R."/>
            <person name="Li X."/>
            <person name="Hao Y."/>
            <person name="Zhou Z."/>
            <person name="Zhan Y."/>
            <person name="Yu H."/>
            <person name="Teng C."/>
            <person name="Yan Y."/>
            <person name="Ping S."/>
            <person name="Wang Y."/>
            <person name="Lin M."/>
        </authorList>
    </citation>
    <scope>NUCLEOTIDE SEQUENCE [LARGE SCALE GENOMIC DNA]</scope>
    <source>
        <strain evidence="9">DSM 21396 / JCM 16679 / CGMCC 1.7299 / I-0</strain>
        <plasmid evidence="8">P1</plasmid>
    </source>
</reference>
<dbReference type="Gene3D" id="1.10.287.130">
    <property type="match status" value="1"/>
</dbReference>
<dbReference type="SUPFAM" id="SSF47384">
    <property type="entry name" value="Homodimeric domain of signal transducing histidine kinase"/>
    <property type="match status" value="1"/>
</dbReference>
<gene>
    <name evidence="8" type="ordered locus">DGo_PA0213</name>
</gene>
<evidence type="ECO:0000256" key="5">
    <source>
        <dbReference type="ARBA" id="ARBA00022777"/>
    </source>
</evidence>
<dbReference type="Pfam" id="PF02518">
    <property type="entry name" value="HATPase_c"/>
    <property type="match status" value="1"/>
</dbReference>
<dbReference type="InterPro" id="IPR003594">
    <property type="entry name" value="HATPase_dom"/>
</dbReference>
<dbReference type="PANTHER" id="PTHR43304">
    <property type="entry name" value="PHYTOCHROME-LIKE PROTEIN CPH1"/>
    <property type="match status" value="1"/>
</dbReference>
<dbReference type="SUPFAM" id="SSF55785">
    <property type="entry name" value="PYP-like sensor domain (PAS domain)"/>
    <property type="match status" value="1"/>
</dbReference>
<dbReference type="SMART" id="SM00387">
    <property type="entry name" value="HATPase_c"/>
    <property type="match status" value="1"/>
</dbReference>
<dbReference type="CDD" id="cd00130">
    <property type="entry name" value="PAS"/>
    <property type="match status" value="1"/>
</dbReference>
<dbReference type="KEGG" id="dgo:DGo_PA0213"/>
<keyword evidence="3" id="KW-0597">Phosphoprotein</keyword>
<dbReference type="Pfam" id="PF13188">
    <property type="entry name" value="PAS_8"/>
    <property type="match status" value="1"/>
</dbReference>
<dbReference type="InterPro" id="IPR035965">
    <property type="entry name" value="PAS-like_dom_sf"/>
</dbReference>
<dbReference type="Gene3D" id="3.30.450.40">
    <property type="match status" value="1"/>
</dbReference>